<feature type="compositionally biased region" description="Pro residues" evidence="1">
    <location>
        <begin position="765"/>
        <end position="774"/>
    </location>
</feature>
<feature type="compositionally biased region" description="Polar residues" evidence="1">
    <location>
        <begin position="981"/>
        <end position="994"/>
    </location>
</feature>
<evidence type="ECO:0000259" key="2">
    <source>
        <dbReference type="SMART" id="SM01327"/>
    </source>
</evidence>
<dbReference type="SMART" id="SM01327">
    <property type="entry name" value="Zds_C"/>
    <property type="match status" value="1"/>
</dbReference>
<organism evidence="3 4">
    <name type="scientific">Apiotrichum porosum</name>
    <dbReference type="NCBI Taxonomy" id="105984"/>
    <lineage>
        <taxon>Eukaryota</taxon>
        <taxon>Fungi</taxon>
        <taxon>Dikarya</taxon>
        <taxon>Basidiomycota</taxon>
        <taxon>Agaricomycotina</taxon>
        <taxon>Tremellomycetes</taxon>
        <taxon>Trichosporonales</taxon>
        <taxon>Trichosporonaceae</taxon>
        <taxon>Apiotrichum</taxon>
    </lineage>
</organism>
<feature type="compositionally biased region" description="Low complexity" evidence="1">
    <location>
        <begin position="929"/>
        <end position="980"/>
    </location>
</feature>
<proteinExistence type="predicted"/>
<feature type="compositionally biased region" description="Low complexity" evidence="1">
    <location>
        <begin position="112"/>
        <end position="125"/>
    </location>
</feature>
<dbReference type="GeneID" id="39588618"/>
<feature type="compositionally biased region" description="Polar residues" evidence="1">
    <location>
        <begin position="47"/>
        <end position="60"/>
    </location>
</feature>
<dbReference type="GO" id="GO:0010971">
    <property type="term" value="P:positive regulation of G2/M transition of mitotic cell cycle"/>
    <property type="evidence" value="ECO:0007669"/>
    <property type="project" value="TreeGrafter"/>
</dbReference>
<dbReference type="OrthoDB" id="5589766at2759"/>
<feature type="compositionally biased region" description="Low complexity" evidence="1">
    <location>
        <begin position="830"/>
        <end position="840"/>
    </location>
</feature>
<feature type="region of interest" description="Disordered" evidence="1">
    <location>
        <begin position="660"/>
        <end position="1079"/>
    </location>
</feature>
<dbReference type="STRING" id="105984.A0A427Y475"/>
<feature type="compositionally biased region" description="Polar residues" evidence="1">
    <location>
        <begin position="93"/>
        <end position="103"/>
    </location>
</feature>
<dbReference type="EMBL" id="RSCE01000002">
    <property type="protein sequence ID" value="RSH85890.1"/>
    <property type="molecule type" value="Genomic_DNA"/>
</dbReference>
<dbReference type="AlphaFoldDB" id="A0A427Y475"/>
<gene>
    <name evidence="3" type="ORF">EHS24_004075</name>
</gene>
<keyword evidence="4" id="KW-1185">Reference proteome</keyword>
<feature type="compositionally biased region" description="Basic and acidic residues" evidence="1">
    <location>
        <begin position="746"/>
        <end position="758"/>
    </location>
</feature>
<feature type="domain" description="Protein Zds1 C-terminal" evidence="2">
    <location>
        <begin position="605"/>
        <end position="657"/>
    </location>
</feature>
<feature type="compositionally biased region" description="Low complexity" evidence="1">
    <location>
        <begin position="468"/>
        <end position="483"/>
    </location>
</feature>
<feature type="compositionally biased region" description="Polar residues" evidence="1">
    <location>
        <begin position="908"/>
        <end position="919"/>
    </location>
</feature>
<feature type="compositionally biased region" description="Polar residues" evidence="1">
    <location>
        <begin position="484"/>
        <end position="498"/>
    </location>
</feature>
<dbReference type="Proteomes" id="UP000279236">
    <property type="component" value="Unassembled WGS sequence"/>
</dbReference>
<evidence type="ECO:0000313" key="4">
    <source>
        <dbReference type="Proteomes" id="UP000279236"/>
    </source>
</evidence>
<dbReference type="Pfam" id="PF08632">
    <property type="entry name" value="Zds_C"/>
    <property type="match status" value="1"/>
</dbReference>
<dbReference type="InterPro" id="IPR040206">
    <property type="entry name" value="Zds1/2"/>
</dbReference>
<feature type="compositionally biased region" description="Polar residues" evidence="1">
    <location>
        <begin position="1052"/>
        <end position="1065"/>
    </location>
</feature>
<feature type="compositionally biased region" description="Low complexity" evidence="1">
    <location>
        <begin position="775"/>
        <end position="795"/>
    </location>
</feature>
<protein>
    <recommendedName>
        <fullName evidence="2">Protein Zds1 C-terminal domain-containing protein</fullName>
    </recommendedName>
</protein>
<dbReference type="RefSeq" id="XP_028478675.1">
    <property type="nucleotide sequence ID" value="XM_028619703.1"/>
</dbReference>
<feature type="compositionally biased region" description="Polar residues" evidence="1">
    <location>
        <begin position="289"/>
        <end position="299"/>
    </location>
</feature>
<feature type="compositionally biased region" description="Low complexity" evidence="1">
    <location>
        <begin position="865"/>
        <end position="874"/>
    </location>
</feature>
<dbReference type="GO" id="GO:0005737">
    <property type="term" value="C:cytoplasm"/>
    <property type="evidence" value="ECO:0007669"/>
    <property type="project" value="TreeGrafter"/>
</dbReference>
<feature type="region of interest" description="Disordered" evidence="1">
    <location>
        <begin position="93"/>
        <end position="134"/>
    </location>
</feature>
<feature type="compositionally biased region" description="Basic and acidic residues" evidence="1">
    <location>
        <begin position="275"/>
        <end position="285"/>
    </location>
</feature>
<feature type="compositionally biased region" description="Low complexity" evidence="1">
    <location>
        <begin position="336"/>
        <end position="354"/>
    </location>
</feature>
<reference evidence="3 4" key="1">
    <citation type="submission" date="2018-11" db="EMBL/GenBank/DDBJ databases">
        <title>Genome sequence of Apiotrichum porosum DSM 27194.</title>
        <authorList>
            <person name="Aliyu H."/>
            <person name="Gorte O."/>
            <person name="Ochsenreither K."/>
        </authorList>
    </citation>
    <scope>NUCLEOTIDE SEQUENCE [LARGE SCALE GENOMIC DNA]</scope>
    <source>
        <strain evidence="3 4">DSM 27194</strain>
    </source>
</reference>
<name>A0A427Y475_9TREE</name>
<feature type="region of interest" description="Disordered" evidence="1">
    <location>
        <begin position="18"/>
        <end position="60"/>
    </location>
</feature>
<dbReference type="PANTHER" id="PTHR28089">
    <property type="entry name" value="PROTEIN ZDS1-RELATED"/>
    <property type="match status" value="1"/>
</dbReference>
<sequence length="1079" mass="115381">MSAAISSEEIEREVRTLKNLRRRSGSAAGPGDLALDPDLPPADAFSSPATSYSSNDDVTLSVPTGGGDGLFWVPAHLHPELAPGEFRAFLKQHTSGDPTSVDPNESGEAALGRSPSWLARSSSLSGGLGRKKSMLSRQYNPRAGDLVENEMPPVLARRGSSVYGRRNAEQEPTLQDLQTLEELVEGSGIGDDPEQMGALLRRTLSMNVSAGQLDDSLPPGEELNAPLVVPRPGSIIRRTARTKIRKGPPGEGGRFTSMRSRHGPRIDSTSAEGRPSVDESRRSDETTSEGRSSDSPHTSGESHEEKGRQLVDPGVISDDSTDEALIFDAYARDRTSTTSTTSSVSSYGGRSRSPSPEDETLHNERAQPILPPIHTPKPTDGAWFGEEDDLTPTQESPMSAALHAMTLLPSSGSSDDIFSASQPQQQTTSPSVSPSRQPAGYPTQAPPVAPPKSPKDQYLPPGMAPPHQASAGTAAGAAQPSMADNMSAQPQRNGQTVPPSLVIERPPLSRIDSAASSASSNMSIKEKEKAKKGGLFSKKDKKDKEKEKSKKEKDGFLGSLFGGKKKQEEPTSVSNFATAGPAAAAALLGTSKSAKSLQHSGTSSPTSPGFSNFARYPIHVERAVYRLSHIKLANARRPLIEQVLISNLMFWYLGVIGRTAGPSEDKKKGTTNGLDQDRSEAQKQPPPKGTPAKPADSGSAGVKQPDPPMQSRKGGLSKPERGRGGGSAHPEQGYRAPQYGMQNAQVDKEMRSPTRESKPVQQHPPHSPTSPPPQQQHSPHAQQQQYQQQAAQPQPRTSSITSPARTRSPPVTPPQRTEYPPGIAPPRAPPQSSFGSPGSQARPLPPPIDTHNVRDNSRQRHSTNGHPLPSGAAPHPHHSTSPPPGMQRPQPQQGYPQMQNGAPRQDPQRQYPQHSSGGRSPQAGPQPGQIFQYPGQFSQQQQRGGAAQPGQVFNAQPGQIFHHPQFQQQQQQQRAQPPQANWESPQRLPPQQQHPGPALAQGPPRRTSSNSSSSHDAYARTGAYPSQGAGGGGPTSPTHQSFYSAGRPPSMQPGQPYSYSPNGQARPQAVSPVQYPHHR</sequence>
<feature type="compositionally biased region" description="Low complexity" evidence="1">
    <location>
        <begin position="887"/>
        <end position="899"/>
    </location>
</feature>
<dbReference type="InterPro" id="IPR013941">
    <property type="entry name" value="ZDS1_C"/>
</dbReference>
<dbReference type="GO" id="GO:0030010">
    <property type="term" value="P:establishment of cell polarity"/>
    <property type="evidence" value="ECO:0007669"/>
    <property type="project" value="TreeGrafter"/>
</dbReference>
<feature type="compositionally biased region" description="Basic and acidic residues" evidence="1">
    <location>
        <begin position="300"/>
        <end position="309"/>
    </location>
</feature>
<dbReference type="PANTHER" id="PTHR28089:SF1">
    <property type="entry name" value="PROTEIN ZDS1-RELATED"/>
    <property type="match status" value="1"/>
</dbReference>
<evidence type="ECO:0000256" key="1">
    <source>
        <dbReference type="SAM" id="MobiDB-lite"/>
    </source>
</evidence>
<feature type="region of interest" description="Disordered" evidence="1">
    <location>
        <begin position="211"/>
        <end position="573"/>
    </location>
</feature>
<feature type="compositionally biased region" description="Low complexity" evidence="1">
    <location>
        <begin position="27"/>
        <end position="44"/>
    </location>
</feature>
<feature type="compositionally biased region" description="Polar residues" evidence="1">
    <location>
        <begin position="796"/>
        <end position="805"/>
    </location>
</feature>
<feature type="compositionally biased region" description="Low complexity" evidence="1">
    <location>
        <begin position="410"/>
        <end position="438"/>
    </location>
</feature>
<feature type="compositionally biased region" description="Basic and acidic residues" evidence="1">
    <location>
        <begin position="524"/>
        <end position="555"/>
    </location>
</feature>
<evidence type="ECO:0000313" key="3">
    <source>
        <dbReference type="EMBL" id="RSH85890.1"/>
    </source>
</evidence>
<comment type="caution">
    <text evidence="3">The sequence shown here is derived from an EMBL/GenBank/DDBJ whole genome shotgun (WGS) entry which is preliminary data.</text>
</comment>
<accession>A0A427Y475</accession>